<protein>
    <submittedName>
        <fullName evidence="1">Uncharacterized protein</fullName>
    </submittedName>
</protein>
<reference evidence="1" key="1">
    <citation type="submission" date="2020-05" db="EMBL/GenBank/DDBJ databases">
        <title>Large-scale comparative analyses of tick genomes elucidate their genetic diversity and vector capacities.</title>
        <authorList>
            <person name="Jia N."/>
            <person name="Wang J."/>
            <person name="Shi W."/>
            <person name="Du L."/>
            <person name="Sun Y."/>
            <person name="Zhan W."/>
            <person name="Jiang J."/>
            <person name="Wang Q."/>
            <person name="Zhang B."/>
            <person name="Ji P."/>
            <person name="Sakyi L.B."/>
            <person name="Cui X."/>
            <person name="Yuan T."/>
            <person name="Jiang B."/>
            <person name="Yang W."/>
            <person name="Lam T.T.-Y."/>
            <person name="Chang Q."/>
            <person name="Ding S."/>
            <person name="Wang X."/>
            <person name="Zhu J."/>
            <person name="Ruan X."/>
            <person name="Zhao L."/>
            <person name="Wei J."/>
            <person name="Que T."/>
            <person name="Du C."/>
            <person name="Cheng J."/>
            <person name="Dai P."/>
            <person name="Han X."/>
            <person name="Huang E."/>
            <person name="Gao Y."/>
            <person name="Liu J."/>
            <person name="Shao H."/>
            <person name="Ye R."/>
            <person name="Li L."/>
            <person name="Wei W."/>
            <person name="Wang X."/>
            <person name="Wang C."/>
            <person name="Yang T."/>
            <person name="Huo Q."/>
            <person name="Li W."/>
            <person name="Guo W."/>
            <person name="Chen H."/>
            <person name="Zhou L."/>
            <person name="Ni X."/>
            <person name="Tian J."/>
            <person name="Zhou Y."/>
            <person name="Sheng Y."/>
            <person name="Liu T."/>
            <person name="Pan Y."/>
            <person name="Xia L."/>
            <person name="Li J."/>
            <person name="Zhao F."/>
            <person name="Cao W."/>
        </authorList>
    </citation>
    <scope>NUCLEOTIDE SEQUENCE</scope>
    <source>
        <strain evidence="1">Dsil-2018</strain>
    </source>
</reference>
<keyword evidence="2" id="KW-1185">Reference proteome</keyword>
<evidence type="ECO:0000313" key="2">
    <source>
        <dbReference type="Proteomes" id="UP000821865"/>
    </source>
</evidence>
<organism evidence="1 2">
    <name type="scientific">Dermacentor silvarum</name>
    <name type="common">Tick</name>
    <dbReference type="NCBI Taxonomy" id="543639"/>
    <lineage>
        <taxon>Eukaryota</taxon>
        <taxon>Metazoa</taxon>
        <taxon>Ecdysozoa</taxon>
        <taxon>Arthropoda</taxon>
        <taxon>Chelicerata</taxon>
        <taxon>Arachnida</taxon>
        <taxon>Acari</taxon>
        <taxon>Parasitiformes</taxon>
        <taxon>Ixodida</taxon>
        <taxon>Ixodoidea</taxon>
        <taxon>Ixodidae</taxon>
        <taxon>Rhipicephalinae</taxon>
        <taxon>Dermacentor</taxon>
    </lineage>
</organism>
<accession>A0ACB8C9C3</accession>
<comment type="caution">
    <text evidence="1">The sequence shown here is derived from an EMBL/GenBank/DDBJ whole genome shotgun (WGS) entry which is preliminary data.</text>
</comment>
<dbReference type="EMBL" id="CM023477">
    <property type="protein sequence ID" value="KAH7937479.1"/>
    <property type="molecule type" value="Genomic_DNA"/>
</dbReference>
<sequence>MRRSYVQTTVAFVAPIPPLFRLTVGEQQALVNCHNERTRRSVLDVMAIERGVLTFGADGCVRYCEDCCLIKPDRGHHCSACRRCIPKMDHHCPWFNNCVCFSTYKFFLLTLFYVVALSLFGVFTTGKYVIDMWVTARMTPSTFHVTFLAVLGTGLALGLGAFLWHHVSMVFSNETTLEHMRAPIFRDTDDSFNVGCWQNFVQVFGPRMSLWMLPVFTSVGDGVRFPTKLHPVVGAQECEQRSVEATYSTGSSVVIFSMINKDTAKFLLLCLELIKLTESFVIVPDEDANRTTAELIASKGYPVEEYTITTEDHYTIAVQRIPAGRGGVQQLPRAKKTVAFLMTGLEGSSADFVVNMPHQSLGFILADHGYDVWLGNVRGTKYSNHAWLKKEGKDFWDFSIDEMAAYDLPAQLDWILEKTQQSSLQYVGWSQGCGIMFALLAEKPGYNDKEIGEIIFQGSMLGKHSDFINTIKQMSCNPVFPSISCQVAFFFVNRGFPVDINMLLPPKYNLRKVTTPVAIYWGDGDVLVTPRDVARLARSLPHVVLKYKTQLIASKGYPVEKYDIRTEDWYIITVHRIPAGRGDILGGNEGIKPVVLLMSGFEGCSADFVVNMPHQSLGFILADNGFDVWLGNVRGTKYSRHVFLNKIYRKFWDFSLDEMIKYDLPAQIDWILRQTKENTLQFVGWSQGGGIMFGLLADKPEYNKKSQLIASKGYPVEEHNVTTRDSYVLMMQRIPAGRAERSVQLHQKPAVILMSGLQGSSADYVVNMPDQSLGFMLADNGYDVWLANVRGTRYSSHLHLKKSSSGFWDFSLDEMISYDLPDQIDTVLNVTQQEALFYVGWSQGTAIMFGLLSSKPEYNQKILLFNAFAPVAFLGHMRAALQYLVPFSSPMNRFFQFIFNGAFLGKKGAILNGVKKLSCGSIIRGPFCTAGFYGINGGFPIEWNKTRLPVYMANVPSGTSVRNINHFAQSNRLQKYDWGRTRNVAKYGKPWPPAYNLRNVTTRVALYWGDGDVLATPRDVRDLYKKLPNVVLNYKVPVSGFTHLDFGWSIKAKDHLYKKMLGMMSAYSRTRQQVSSPKEVPEFL</sequence>
<gene>
    <name evidence="1" type="ORF">HPB49_012654</name>
</gene>
<name>A0ACB8C9C3_DERSI</name>
<evidence type="ECO:0000313" key="1">
    <source>
        <dbReference type="EMBL" id="KAH7937479.1"/>
    </source>
</evidence>
<dbReference type="Proteomes" id="UP000821865">
    <property type="component" value="Chromosome 8"/>
</dbReference>
<proteinExistence type="predicted"/>